<evidence type="ECO:0000313" key="1">
    <source>
        <dbReference type="EMBL" id="KAJ3547091.1"/>
    </source>
</evidence>
<evidence type="ECO:0000313" key="2">
    <source>
        <dbReference type="Proteomes" id="UP001148662"/>
    </source>
</evidence>
<reference evidence="1" key="1">
    <citation type="submission" date="2022-07" db="EMBL/GenBank/DDBJ databases">
        <title>Genome Sequence of Phlebia brevispora.</title>
        <authorList>
            <person name="Buettner E."/>
        </authorList>
    </citation>
    <scope>NUCLEOTIDE SEQUENCE</scope>
    <source>
        <strain evidence="1">MPL23</strain>
    </source>
</reference>
<gene>
    <name evidence="1" type="ORF">NM688_g5438</name>
</gene>
<comment type="caution">
    <text evidence="1">The sequence shown here is derived from an EMBL/GenBank/DDBJ whole genome shotgun (WGS) entry which is preliminary data.</text>
</comment>
<organism evidence="1 2">
    <name type="scientific">Phlebia brevispora</name>
    <dbReference type="NCBI Taxonomy" id="194682"/>
    <lineage>
        <taxon>Eukaryota</taxon>
        <taxon>Fungi</taxon>
        <taxon>Dikarya</taxon>
        <taxon>Basidiomycota</taxon>
        <taxon>Agaricomycotina</taxon>
        <taxon>Agaricomycetes</taxon>
        <taxon>Polyporales</taxon>
        <taxon>Meruliaceae</taxon>
        <taxon>Phlebia</taxon>
    </lineage>
</organism>
<accession>A0ACC1SVH2</accession>
<keyword evidence="2" id="KW-1185">Reference proteome</keyword>
<protein>
    <submittedName>
        <fullName evidence="1">Uncharacterized protein</fullName>
    </submittedName>
</protein>
<sequence>MSTQEFCPERFDCSDDEGPEDEENLDQDGNSPEAVPKEHSPYGLTTDSMLLTDHSRASVHVYVREDIKRSQRVKFDTFVEAVFGITPQAMTEWISIITKEKWHEDKVVSAQLSAFCTATREAARYEPLSDLVNRIMEMAHGRLPGVPDQYPIADICIRKNDPLYIRPIEAHRGLGAKRKPDLLTLRGRHAIDKPPSTKSTQRGSTLSAVAKSLPQRKGRAPRRGVSKKSAASSHRSDIAPAPTAVLDDCNLGTNDNDTPAAKRTGGLANDKGTASPAATDGNNTASSSTHAQVTPRQSPTGKRASAQGVRWVDDIMNWELKGTADLEPQLTAFVEDRKRSLLPAIAAAAPSTTRVGLPAASVACRTGDGDSDRSDSDYDDDSASVGMKRRRRNHDVLESVRLPQPRVSPSMMDSEEREPFDLREAAIQTGSYALETLACTFGTRLFCVNIMMQNDRLHLWYYDACGFVCTDSISLVDDFERTAALFVGVACATPAQLGALPSVIKPPRRAPYPANWPPENLKGHTLTVPRTIRRPGGDVTVTENVQLTLQDSVFTQYIIAGRRTFVYTVKTKPQLSKGILIAKLSYQVATRWREHELLGKAANAGVGHLPTVHAWGDLWQMSEGIRGIFYDKEKTEYEDRTLRAIIYDSVNNVMYERRNGRLYFILIDFDMATVVSDDPKEPYEPRSKRRTGTLAFMAAELIVDAAYLAGDPNHKCLPHRLRHDLESIFWLCVWCTLVMVPTESPAQREDFLNVVRAWETKDLWTIAHCKGDILAKPLNRVGINLQQAAIDAGLQPWFGAWTIVWHQCNTAIITYDLGCNNAAFHRKESPAMDWETMNGIVTRDNLRRHLTEYIPDPYAPSANIDELPVNPAGVAEAMPANVTDVPGDAIATNPAVVVAESTLLSGTANLPKGTPVVTPNVVSENVCPLESDTAEARQATNNVEHTIATDAGERRMRTRASTRLAAAKSPSPAARKVGTRRAKPVTRRARSPTREQSAEIARKANAAAKRTVKKSNAAAKKTTKKTGATEKKAAKKTGTTEKKASKKADTTEKKAVKKAAGGTKKTTKQAGTVEKAEKTVRRAVATTTIDGGDENDIRKRLRPRK</sequence>
<proteinExistence type="predicted"/>
<name>A0ACC1SVH2_9APHY</name>
<dbReference type="EMBL" id="JANHOG010001001">
    <property type="protein sequence ID" value="KAJ3547091.1"/>
    <property type="molecule type" value="Genomic_DNA"/>
</dbReference>
<dbReference type="Proteomes" id="UP001148662">
    <property type="component" value="Unassembled WGS sequence"/>
</dbReference>